<accession>A0A7Y2M363</accession>
<dbReference type="PANTHER" id="PTHR34070">
    <property type="entry name" value="ARMADILLO-TYPE FOLD"/>
    <property type="match status" value="1"/>
</dbReference>
<comment type="caution">
    <text evidence="1">The sequence shown here is derived from an EMBL/GenBank/DDBJ whole genome shotgun (WGS) entry which is preliminary data.</text>
</comment>
<dbReference type="PANTHER" id="PTHR34070:SF1">
    <property type="entry name" value="DNA ALKYLATION REPAIR PROTEIN"/>
    <property type="match status" value="1"/>
</dbReference>
<dbReference type="SUPFAM" id="SSF48371">
    <property type="entry name" value="ARM repeat"/>
    <property type="match status" value="1"/>
</dbReference>
<dbReference type="Pfam" id="PF08713">
    <property type="entry name" value="DNA_alkylation"/>
    <property type="match status" value="1"/>
</dbReference>
<dbReference type="AlphaFoldDB" id="A0A7Y2M363"/>
<name>A0A7Y2M363_9MICO</name>
<dbReference type="Proteomes" id="UP000543598">
    <property type="component" value="Unassembled WGS sequence"/>
</dbReference>
<keyword evidence="2" id="KW-1185">Reference proteome</keyword>
<sequence length="219" mass="24455">MTTLADGIRSALRASGDPARAAAQQAYMKSAMAFHGTTLPETRRLVRAAVAGETDAATLRAAAADLWDAASHREERYAALAILALRPFRGDLGLVPLIEHMVRTGQWWDFTDDLAHRLADLHDAHPVETAALVRLWSVDADLWMRRIAIISQLGRRDRVDSALLADVIEPNRTDSEFFIRKAIGWALREYARIAPDWVRAYVETHDLSPLSSREALKHL</sequence>
<organism evidence="1 2">
    <name type="scientific">Microbacterium ulmi</name>
    <dbReference type="NCBI Taxonomy" id="179095"/>
    <lineage>
        <taxon>Bacteria</taxon>
        <taxon>Bacillati</taxon>
        <taxon>Actinomycetota</taxon>
        <taxon>Actinomycetes</taxon>
        <taxon>Micrococcales</taxon>
        <taxon>Microbacteriaceae</taxon>
        <taxon>Microbacterium</taxon>
    </lineage>
</organism>
<protein>
    <submittedName>
        <fullName evidence="1">DNA alkylation repair protein</fullName>
    </submittedName>
</protein>
<reference evidence="1 2" key="1">
    <citation type="submission" date="2020-05" db="EMBL/GenBank/DDBJ databases">
        <title>MicrobeNet Type strains.</title>
        <authorList>
            <person name="Nicholson A.C."/>
        </authorList>
    </citation>
    <scope>NUCLEOTIDE SEQUENCE [LARGE SCALE GENOMIC DNA]</scope>
    <source>
        <strain evidence="1 2">JCM 14282</strain>
    </source>
</reference>
<dbReference type="InterPro" id="IPR016024">
    <property type="entry name" value="ARM-type_fold"/>
</dbReference>
<gene>
    <name evidence="1" type="ORF">HLA99_10275</name>
</gene>
<dbReference type="Gene3D" id="1.25.10.90">
    <property type="match status" value="1"/>
</dbReference>
<dbReference type="EMBL" id="JABEMB010000013">
    <property type="protein sequence ID" value="NNH04233.1"/>
    <property type="molecule type" value="Genomic_DNA"/>
</dbReference>
<evidence type="ECO:0000313" key="1">
    <source>
        <dbReference type="EMBL" id="NNH04233.1"/>
    </source>
</evidence>
<dbReference type="InterPro" id="IPR014825">
    <property type="entry name" value="DNA_alkylation"/>
</dbReference>
<evidence type="ECO:0000313" key="2">
    <source>
        <dbReference type="Proteomes" id="UP000543598"/>
    </source>
</evidence>
<dbReference type="RefSeq" id="WP_167040528.1">
    <property type="nucleotide sequence ID" value="NZ_BAAANA010000003.1"/>
</dbReference>
<proteinExistence type="predicted"/>